<evidence type="ECO:0000256" key="1">
    <source>
        <dbReference type="SAM" id="MobiDB-lite"/>
    </source>
</evidence>
<proteinExistence type="predicted"/>
<name>A0A1E3IZW6_9TREE</name>
<reference evidence="2" key="1">
    <citation type="submission" date="2016-06" db="EMBL/GenBank/DDBJ databases">
        <authorList>
            <person name="Cuomo C."/>
            <person name="Litvintseva A."/>
            <person name="Heitman J."/>
            <person name="Chen Y."/>
            <person name="Sun S."/>
            <person name="Springer D."/>
            <person name="Dromer F."/>
            <person name="Young S."/>
            <person name="Zeng Q."/>
            <person name="Chapman S."/>
            <person name="Gujja S."/>
            <person name="Saif S."/>
            <person name="Birren B."/>
        </authorList>
    </citation>
    <scope>NUCLEOTIDE SEQUENCE</scope>
    <source>
        <strain evidence="2">CBS 7841</strain>
    </source>
</reference>
<protein>
    <submittedName>
        <fullName evidence="2">Uncharacterized protein</fullName>
    </submittedName>
</protein>
<dbReference type="EMBL" id="CP143784">
    <property type="protein sequence ID" value="WVN84892.1"/>
    <property type="molecule type" value="Genomic_DNA"/>
</dbReference>
<evidence type="ECO:0000313" key="2">
    <source>
        <dbReference type="EMBL" id="WVN84892.1"/>
    </source>
</evidence>
<reference evidence="2" key="3">
    <citation type="submission" date="2024-01" db="EMBL/GenBank/DDBJ databases">
        <authorList>
            <person name="Coelho M.A."/>
            <person name="David-Palma M."/>
            <person name="Shea T."/>
            <person name="Sun S."/>
            <person name="Cuomo C.A."/>
            <person name="Heitman J."/>
        </authorList>
    </citation>
    <scope>NUCLEOTIDE SEQUENCE</scope>
    <source>
        <strain evidence="2">CBS 7841</strain>
    </source>
</reference>
<feature type="region of interest" description="Disordered" evidence="1">
    <location>
        <begin position="135"/>
        <end position="158"/>
    </location>
</feature>
<dbReference type="OrthoDB" id="2574439at2759"/>
<dbReference type="GeneID" id="91084244"/>
<accession>A0A1E3IZW6</accession>
<evidence type="ECO:0000313" key="3">
    <source>
        <dbReference type="Proteomes" id="UP000094043"/>
    </source>
</evidence>
<gene>
    <name evidence="2" type="ORF">L203_100028</name>
</gene>
<dbReference type="Proteomes" id="UP000094043">
    <property type="component" value="Chromosome 1"/>
</dbReference>
<keyword evidence="3" id="KW-1185">Reference proteome</keyword>
<reference evidence="2" key="2">
    <citation type="journal article" date="2022" name="Elife">
        <title>Obligate sexual reproduction of a homothallic fungus closely related to the Cryptococcus pathogenic species complex.</title>
        <authorList>
            <person name="Passer A.R."/>
            <person name="Clancey S.A."/>
            <person name="Shea T."/>
            <person name="David-Palma M."/>
            <person name="Averette A.F."/>
            <person name="Boekhout T."/>
            <person name="Porcel B.M."/>
            <person name="Nowrousian M."/>
            <person name="Cuomo C.A."/>
            <person name="Sun S."/>
            <person name="Heitman J."/>
            <person name="Coelho M.A."/>
        </authorList>
    </citation>
    <scope>NUCLEOTIDE SEQUENCE</scope>
    <source>
        <strain evidence="2">CBS 7841</strain>
    </source>
</reference>
<dbReference type="RefSeq" id="XP_066065593.1">
    <property type="nucleotide sequence ID" value="XM_066209496.1"/>
</dbReference>
<feature type="compositionally biased region" description="Acidic residues" evidence="1">
    <location>
        <begin position="136"/>
        <end position="158"/>
    </location>
</feature>
<dbReference type="AlphaFoldDB" id="A0A1E3IZW6"/>
<organism evidence="2 3">
    <name type="scientific">Cryptococcus depauperatus CBS 7841</name>
    <dbReference type="NCBI Taxonomy" id="1295531"/>
    <lineage>
        <taxon>Eukaryota</taxon>
        <taxon>Fungi</taxon>
        <taxon>Dikarya</taxon>
        <taxon>Basidiomycota</taxon>
        <taxon>Agaricomycotina</taxon>
        <taxon>Tremellomycetes</taxon>
        <taxon>Tremellales</taxon>
        <taxon>Cryptococcaceae</taxon>
        <taxon>Cryptococcus</taxon>
    </lineage>
</organism>
<sequence>MRISSPFQTSLYITNLPPTISPRHIDHILARPPRKDGLRSKQRESGVKLIQIYTLPLQPSRLESQQQNSRSKCAGFKRVSIYDRLWKLLRTSFCLSGPEPVLSRCCSPQQPLINKYRSTGETERNEHGRRVVEREVDLDEEEDNGEVENEQNDELQDDEKDTKTVAYIHFCCENHLMSGKRILARLNIDGYALKIQTKRWNSGIVKQWTRPLTGVYTKDEKESIKCTQSIVTTM</sequence>
<dbReference type="VEuPathDB" id="FungiDB:L203_00315"/>
<dbReference type="KEGG" id="cdep:91084244"/>